<dbReference type="InterPro" id="IPR016181">
    <property type="entry name" value="Acyl_CoA_acyltransferase"/>
</dbReference>
<dbReference type="GO" id="GO:0016747">
    <property type="term" value="F:acyltransferase activity, transferring groups other than amino-acyl groups"/>
    <property type="evidence" value="ECO:0007669"/>
    <property type="project" value="InterPro"/>
</dbReference>
<dbReference type="Proteomes" id="UP000178602">
    <property type="component" value="Unassembled WGS sequence"/>
</dbReference>
<dbReference type="PANTHER" id="PTHR43415">
    <property type="entry name" value="SPERMIDINE N(1)-ACETYLTRANSFERASE"/>
    <property type="match status" value="1"/>
</dbReference>
<protein>
    <recommendedName>
        <fullName evidence="1">N-acetyltransferase domain-containing protein</fullName>
    </recommendedName>
</protein>
<evidence type="ECO:0000313" key="2">
    <source>
        <dbReference type="EMBL" id="OGC27875.1"/>
    </source>
</evidence>
<dbReference type="InterPro" id="IPR000182">
    <property type="entry name" value="GNAT_dom"/>
</dbReference>
<accession>A0A1F4T4Z5</accession>
<comment type="caution">
    <text evidence="2">The sequence shown here is derived from an EMBL/GenBank/DDBJ whole genome shotgun (WGS) entry which is preliminary data.</text>
</comment>
<evidence type="ECO:0000259" key="1">
    <source>
        <dbReference type="PROSITE" id="PS51186"/>
    </source>
</evidence>
<sequence length="182" mass="20587">MKKPLIILGKNIYLKEFQVSDITSDYINWLNDPEVNQYLESRYVKQTKKTVEAYVRSFAGCDRKLLFGIFDRAAGLHIGNISFSDLNHRHGYGVIGIAVGRKSFWGKGIGTEAIKLLVAYGFKKLKLKRIEAGIYANNLGSIAIFKKAGFKIEAILRERYRLKNKMVDGLIVGLLKKDRSVA</sequence>
<evidence type="ECO:0000313" key="3">
    <source>
        <dbReference type="Proteomes" id="UP000178602"/>
    </source>
</evidence>
<feature type="domain" description="N-acetyltransferase" evidence="1">
    <location>
        <begin position="22"/>
        <end position="168"/>
    </location>
</feature>
<gene>
    <name evidence="2" type="ORF">A3K49_02570</name>
</gene>
<dbReference type="PROSITE" id="PS51186">
    <property type="entry name" value="GNAT"/>
    <property type="match status" value="1"/>
</dbReference>
<dbReference type="AlphaFoldDB" id="A0A1F4T4Z5"/>
<name>A0A1F4T4Z5_UNCSA</name>
<reference evidence="2 3" key="1">
    <citation type="journal article" date="2016" name="Nat. Commun.">
        <title>Thousands of microbial genomes shed light on interconnected biogeochemical processes in an aquifer system.</title>
        <authorList>
            <person name="Anantharaman K."/>
            <person name="Brown C.T."/>
            <person name="Hug L.A."/>
            <person name="Sharon I."/>
            <person name="Castelle C.J."/>
            <person name="Probst A.J."/>
            <person name="Thomas B.C."/>
            <person name="Singh A."/>
            <person name="Wilkins M.J."/>
            <person name="Karaoz U."/>
            <person name="Brodie E.L."/>
            <person name="Williams K.H."/>
            <person name="Hubbard S.S."/>
            <person name="Banfield J.F."/>
        </authorList>
    </citation>
    <scope>NUCLEOTIDE SEQUENCE [LARGE SCALE GENOMIC DNA]</scope>
</reference>
<proteinExistence type="predicted"/>
<dbReference type="Gene3D" id="3.40.630.30">
    <property type="match status" value="1"/>
</dbReference>
<dbReference type="Pfam" id="PF13302">
    <property type="entry name" value="Acetyltransf_3"/>
    <property type="match status" value="1"/>
</dbReference>
<dbReference type="SUPFAM" id="SSF55729">
    <property type="entry name" value="Acyl-CoA N-acyltransferases (Nat)"/>
    <property type="match status" value="1"/>
</dbReference>
<organism evidence="2 3">
    <name type="scientific">candidate division WOR-1 bacterium RIFOXYC12_FULL_54_18</name>
    <dbReference type="NCBI Taxonomy" id="1802584"/>
    <lineage>
        <taxon>Bacteria</taxon>
        <taxon>Bacillati</taxon>
        <taxon>Saganbacteria</taxon>
    </lineage>
</organism>
<dbReference type="PANTHER" id="PTHR43415:SF3">
    <property type="entry name" value="GNAT-FAMILY ACETYLTRANSFERASE"/>
    <property type="match status" value="1"/>
</dbReference>
<dbReference type="EMBL" id="MEUG01000001">
    <property type="protein sequence ID" value="OGC27875.1"/>
    <property type="molecule type" value="Genomic_DNA"/>
</dbReference>